<dbReference type="KEGG" id="tet:TTHERM_00780660"/>
<dbReference type="RefSeq" id="XP_001026222.3">
    <property type="nucleotide sequence ID" value="XM_001026222.3"/>
</dbReference>
<feature type="compositionally biased region" description="Low complexity" evidence="5">
    <location>
        <begin position="301"/>
        <end position="319"/>
    </location>
</feature>
<evidence type="ECO:0000313" key="8">
    <source>
        <dbReference type="Proteomes" id="UP000009168"/>
    </source>
</evidence>
<sequence>MQQLFQNQEMQKIKQALINAFDINEQKKYISKKQLLRRYLQSRREQKPLSQSIKIKKNEKIDLIKNYENRIKITKEKSIIDQDQQKLLECPICMDYLVSPVQTQCGHTYCEICLTEALLKQNICPMCKKVVPNFNFVIDTLLDGLVKQYVESYNDDNKEKYIQRRKKYFAWNKKRRPQKFEEGMKLDIRDLDNIWCEAVVKKIERALNKEEFIFIHYIGWNNIYDEMLPSNSNRISSSGFFTQRKDIPQYRLNSQNNQNPDDPNNAGAMQGVVLLGSEGQANLEGNIDDDELMEIDEEEFQQQQQQQQNNTNNSNSSNQNSKIDALKIFQTIFKVDLKDLLSQEKK</sequence>
<feature type="domain" description="RING-type" evidence="6">
    <location>
        <begin position="90"/>
        <end position="128"/>
    </location>
</feature>
<dbReference type="Pfam" id="PF13923">
    <property type="entry name" value="zf-C3HC4_2"/>
    <property type="match status" value="1"/>
</dbReference>
<dbReference type="PANTHER" id="PTHR23327">
    <property type="entry name" value="RING FINGER PROTEIN 127"/>
    <property type="match status" value="1"/>
</dbReference>
<keyword evidence="8" id="KW-1185">Reference proteome</keyword>
<proteinExistence type="predicted"/>
<dbReference type="SUPFAM" id="SSF57850">
    <property type="entry name" value="RING/U-box"/>
    <property type="match status" value="1"/>
</dbReference>
<reference evidence="8" key="1">
    <citation type="journal article" date="2006" name="PLoS Biol.">
        <title>Macronuclear genome sequence of the ciliate Tetrahymena thermophila, a model eukaryote.</title>
        <authorList>
            <person name="Eisen J.A."/>
            <person name="Coyne R.S."/>
            <person name="Wu M."/>
            <person name="Wu D."/>
            <person name="Thiagarajan M."/>
            <person name="Wortman J.R."/>
            <person name="Badger J.H."/>
            <person name="Ren Q."/>
            <person name="Amedeo P."/>
            <person name="Jones K.M."/>
            <person name="Tallon L.J."/>
            <person name="Delcher A.L."/>
            <person name="Salzberg S.L."/>
            <person name="Silva J.C."/>
            <person name="Haas B.J."/>
            <person name="Majoros W.H."/>
            <person name="Farzad M."/>
            <person name="Carlton J.M."/>
            <person name="Smith R.K. Jr."/>
            <person name="Garg J."/>
            <person name="Pearlman R.E."/>
            <person name="Karrer K.M."/>
            <person name="Sun L."/>
            <person name="Manning G."/>
            <person name="Elde N.C."/>
            <person name="Turkewitz A.P."/>
            <person name="Asai D.J."/>
            <person name="Wilkes D.E."/>
            <person name="Wang Y."/>
            <person name="Cai H."/>
            <person name="Collins K."/>
            <person name="Stewart B.A."/>
            <person name="Lee S.R."/>
            <person name="Wilamowska K."/>
            <person name="Weinberg Z."/>
            <person name="Ruzzo W.L."/>
            <person name="Wloga D."/>
            <person name="Gaertig J."/>
            <person name="Frankel J."/>
            <person name="Tsao C.-C."/>
            <person name="Gorovsky M.A."/>
            <person name="Keeling P.J."/>
            <person name="Waller R.F."/>
            <person name="Patron N.J."/>
            <person name="Cherry J.M."/>
            <person name="Stover N.A."/>
            <person name="Krieger C.J."/>
            <person name="del Toro C."/>
            <person name="Ryder H.F."/>
            <person name="Williamson S.C."/>
            <person name="Barbeau R.A."/>
            <person name="Hamilton E.P."/>
            <person name="Orias E."/>
        </authorList>
    </citation>
    <scope>NUCLEOTIDE SEQUENCE [LARGE SCALE GENOMIC DNA]</scope>
    <source>
        <strain evidence="8">SB210</strain>
    </source>
</reference>
<dbReference type="InterPro" id="IPR013083">
    <property type="entry name" value="Znf_RING/FYVE/PHD"/>
</dbReference>
<name>I7MMM5_TETTS</name>
<feature type="region of interest" description="Disordered" evidence="5">
    <location>
        <begin position="298"/>
        <end position="319"/>
    </location>
</feature>
<keyword evidence="2 4" id="KW-0863">Zinc-finger</keyword>
<dbReference type="Proteomes" id="UP000009168">
    <property type="component" value="Unassembled WGS sequence"/>
</dbReference>
<dbReference type="Gene3D" id="2.30.30.140">
    <property type="match status" value="1"/>
</dbReference>
<keyword evidence="3" id="KW-0862">Zinc</keyword>
<dbReference type="eggNOG" id="KOG3872">
    <property type="taxonomic scope" value="Eukaryota"/>
</dbReference>
<evidence type="ECO:0000256" key="5">
    <source>
        <dbReference type="SAM" id="MobiDB-lite"/>
    </source>
</evidence>
<dbReference type="AlphaFoldDB" id="I7MMM5"/>
<evidence type="ECO:0000259" key="6">
    <source>
        <dbReference type="PROSITE" id="PS50089"/>
    </source>
</evidence>
<evidence type="ECO:0000256" key="2">
    <source>
        <dbReference type="ARBA" id="ARBA00022771"/>
    </source>
</evidence>
<gene>
    <name evidence="7" type="ORF">TTHERM_00780660</name>
</gene>
<dbReference type="InterPro" id="IPR001841">
    <property type="entry name" value="Znf_RING"/>
</dbReference>
<dbReference type="PANTHER" id="PTHR23327:SF51">
    <property type="entry name" value="TRANSCRIPTIONAL REGULATOR OF YEAST FORM ADHERENCE 3"/>
    <property type="match status" value="1"/>
</dbReference>
<accession>I7MMM5</accession>
<dbReference type="CDD" id="cd16449">
    <property type="entry name" value="RING-HC"/>
    <property type="match status" value="1"/>
</dbReference>
<evidence type="ECO:0000256" key="1">
    <source>
        <dbReference type="ARBA" id="ARBA00022723"/>
    </source>
</evidence>
<dbReference type="Gene3D" id="3.30.40.10">
    <property type="entry name" value="Zinc/RING finger domain, C3HC4 (zinc finger)"/>
    <property type="match status" value="1"/>
</dbReference>
<keyword evidence="1" id="KW-0479">Metal-binding</keyword>
<dbReference type="CDD" id="cd20104">
    <property type="entry name" value="MBT_PHF20L1-like"/>
    <property type="match status" value="1"/>
</dbReference>
<dbReference type="OrthoDB" id="161570at2759"/>
<dbReference type="STRING" id="312017.I7MMM5"/>
<dbReference type="InParanoid" id="I7MMM5"/>
<dbReference type="PROSITE" id="PS00518">
    <property type="entry name" value="ZF_RING_1"/>
    <property type="match status" value="1"/>
</dbReference>
<evidence type="ECO:0000256" key="4">
    <source>
        <dbReference type="PROSITE-ProRule" id="PRU00175"/>
    </source>
</evidence>
<dbReference type="PROSITE" id="PS50089">
    <property type="entry name" value="ZF_RING_2"/>
    <property type="match status" value="1"/>
</dbReference>
<evidence type="ECO:0000256" key="3">
    <source>
        <dbReference type="ARBA" id="ARBA00022833"/>
    </source>
</evidence>
<dbReference type="SMART" id="SM00184">
    <property type="entry name" value="RING"/>
    <property type="match status" value="1"/>
</dbReference>
<dbReference type="SUPFAM" id="SSF63748">
    <property type="entry name" value="Tudor/PWWP/MBT"/>
    <property type="match status" value="1"/>
</dbReference>
<evidence type="ECO:0000313" key="7">
    <source>
        <dbReference type="EMBL" id="EAS05977.3"/>
    </source>
</evidence>
<dbReference type="GO" id="GO:0008270">
    <property type="term" value="F:zinc ion binding"/>
    <property type="evidence" value="ECO:0007669"/>
    <property type="project" value="UniProtKB-KW"/>
</dbReference>
<dbReference type="EMBL" id="GG662313">
    <property type="protein sequence ID" value="EAS05977.3"/>
    <property type="molecule type" value="Genomic_DNA"/>
</dbReference>
<dbReference type="InterPro" id="IPR017907">
    <property type="entry name" value="Znf_RING_CS"/>
</dbReference>
<dbReference type="GeneID" id="7845016"/>
<protein>
    <submittedName>
        <fullName evidence="7">C3HC4 type (RING finger) zinc finger protein</fullName>
    </submittedName>
</protein>
<organism evidence="7 8">
    <name type="scientific">Tetrahymena thermophila (strain SB210)</name>
    <dbReference type="NCBI Taxonomy" id="312017"/>
    <lineage>
        <taxon>Eukaryota</taxon>
        <taxon>Sar</taxon>
        <taxon>Alveolata</taxon>
        <taxon>Ciliophora</taxon>
        <taxon>Intramacronucleata</taxon>
        <taxon>Oligohymenophorea</taxon>
        <taxon>Hymenostomatida</taxon>
        <taxon>Tetrahymenina</taxon>
        <taxon>Tetrahymenidae</taxon>
        <taxon>Tetrahymena</taxon>
    </lineage>
</organism>